<feature type="transmembrane region" description="Helical" evidence="1">
    <location>
        <begin position="273"/>
        <end position="291"/>
    </location>
</feature>
<keyword evidence="1" id="KW-1133">Transmembrane helix</keyword>
<dbReference type="Proteomes" id="UP000192917">
    <property type="component" value="Unassembled WGS sequence"/>
</dbReference>
<protein>
    <submittedName>
        <fullName evidence="2">Uncharacterized protein</fullName>
    </submittedName>
</protein>
<feature type="transmembrane region" description="Helical" evidence="1">
    <location>
        <begin position="41"/>
        <end position="60"/>
    </location>
</feature>
<dbReference type="RefSeq" id="WP_085121292.1">
    <property type="nucleotide sequence ID" value="NZ_FWZX01000002.1"/>
</dbReference>
<reference evidence="2 3" key="1">
    <citation type="submission" date="2017-04" db="EMBL/GenBank/DDBJ databases">
        <authorList>
            <person name="Afonso C.L."/>
            <person name="Miller P.J."/>
            <person name="Scott M.A."/>
            <person name="Spackman E."/>
            <person name="Goraichik I."/>
            <person name="Dimitrov K.M."/>
            <person name="Suarez D.L."/>
            <person name="Swayne D.E."/>
        </authorList>
    </citation>
    <scope>NUCLEOTIDE SEQUENCE [LARGE SCALE GENOMIC DNA]</scope>
    <source>
        <strain evidence="2 3">USBA 355</strain>
    </source>
</reference>
<dbReference type="AlphaFoldDB" id="A0A1Y6BFL9"/>
<name>A0A1Y6BFL9_9PROT</name>
<feature type="transmembrane region" description="Helical" evidence="1">
    <location>
        <begin position="127"/>
        <end position="146"/>
    </location>
</feature>
<feature type="transmembrane region" description="Helical" evidence="1">
    <location>
        <begin position="72"/>
        <end position="92"/>
    </location>
</feature>
<accession>A0A1Y6BFL9</accession>
<feature type="transmembrane region" description="Helical" evidence="1">
    <location>
        <begin position="425"/>
        <end position="447"/>
    </location>
</feature>
<dbReference type="EMBL" id="FWZX01000002">
    <property type="protein sequence ID" value="SME98915.1"/>
    <property type="molecule type" value="Genomic_DNA"/>
</dbReference>
<sequence length="771" mass="84567">MNAPDPGPSWPLRPVALFALFVAALVFSVNLSVETELQETVGYLMLLVVGPFAAGLIWSLCDRGGEEAWKLAAGRVVLLAAATLLLLSIGGLTHQNDQLYHWTNDKLGQYVPFFREIHFRLPLHDQLVDFLAAFLVLSMVALAGRLPGPVARPLDRLAVWSVPLLVGALVLFAAVYTPLYPARDDRVSAFLGWAVDRPLFPILILAAWPLAWLLPRLPAVRGGPIAALLLAVALVFALLLYDDQSFIEWAHYTAYVGPALHALHGGVPMVEVYSQYGLLPWALLTTAYHWLPQTYGSAAMIVRFVTVLWYLSLPLTVYRLVAHKPAALLLASVGLLWIICFHIYALNMNALPSTQGYRYLLPSLAVAWLAWVPEGRRRDLGLFLLALVGSLWSIEATAYVAGPPIAFALLTAVCDRSLLPFARTLLTVVAGIAVGHAGLAAFLQITYGRWPDYGPMLGGLAFFEPRQDGQHSLWSEPIPYGFGLWMPMAGIFFVALAMPVRDALAGRIRHPRAWSLVPASVLGIGELSYFVGRSHATTLGLALMPFLTVAIVGIDALVERWRRAPARTLRAERLLVALAIAGCAAFAMERFLRPYDPGKTNASILRHCFTEAGCAPATVVRRIVDATKEKAADLDLADPKNALVAKNEFLARVREAERLVEAYAPDQERVGLLVDTGNYSFVGVPTLADLDKWYAWPINSPVNDGQTPAVARRIVASARPSDGEILIIDKKRDELADVVRPLAEKYAAHCRLERIDAGRFFEVVRTSDCHD</sequence>
<evidence type="ECO:0000313" key="3">
    <source>
        <dbReference type="Proteomes" id="UP000192917"/>
    </source>
</evidence>
<feature type="transmembrane region" description="Helical" evidence="1">
    <location>
        <begin position="538"/>
        <end position="558"/>
    </location>
</feature>
<feature type="transmembrane region" description="Helical" evidence="1">
    <location>
        <begin position="513"/>
        <end position="532"/>
    </location>
</feature>
<feature type="transmembrane region" description="Helical" evidence="1">
    <location>
        <begin position="158"/>
        <end position="179"/>
    </location>
</feature>
<evidence type="ECO:0000256" key="1">
    <source>
        <dbReference type="SAM" id="Phobius"/>
    </source>
</evidence>
<proteinExistence type="predicted"/>
<keyword evidence="3" id="KW-1185">Reference proteome</keyword>
<gene>
    <name evidence="2" type="ORF">SAMN05428998_102223</name>
</gene>
<feature type="transmembrane region" description="Helical" evidence="1">
    <location>
        <begin position="380"/>
        <end position="413"/>
    </location>
</feature>
<keyword evidence="1" id="KW-0812">Transmembrane</keyword>
<dbReference type="STRING" id="560819.SAMN05428998_102223"/>
<feature type="transmembrane region" description="Helical" evidence="1">
    <location>
        <begin position="482"/>
        <end position="501"/>
    </location>
</feature>
<keyword evidence="1" id="KW-0472">Membrane</keyword>
<evidence type="ECO:0000313" key="2">
    <source>
        <dbReference type="EMBL" id="SME98915.1"/>
    </source>
</evidence>
<feature type="transmembrane region" description="Helical" evidence="1">
    <location>
        <begin position="326"/>
        <end position="345"/>
    </location>
</feature>
<feature type="transmembrane region" description="Helical" evidence="1">
    <location>
        <begin position="570"/>
        <end position="588"/>
    </location>
</feature>
<feature type="transmembrane region" description="Helical" evidence="1">
    <location>
        <begin position="222"/>
        <end position="241"/>
    </location>
</feature>
<organism evidence="2 3">
    <name type="scientific">Tistlia consotensis USBA 355</name>
    <dbReference type="NCBI Taxonomy" id="560819"/>
    <lineage>
        <taxon>Bacteria</taxon>
        <taxon>Pseudomonadati</taxon>
        <taxon>Pseudomonadota</taxon>
        <taxon>Alphaproteobacteria</taxon>
        <taxon>Rhodospirillales</taxon>
        <taxon>Rhodovibrionaceae</taxon>
        <taxon>Tistlia</taxon>
    </lineage>
</organism>
<feature type="transmembrane region" description="Helical" evidence="1">
    <location>
        <begin position="298"/>
        <end position="320"/>
    </location>
</feature>